<organism evidence="1 2">
    <name type="scientific">Halocaridina rubra</name>
    <name type="common">Hawaiian red shrimp</name>
    <dbReference type="NCBI Taxonomy" id="373956"/>
    <lineage>
        <taxon>Eukaryota</taxon>
        <taxon>Metazoa</taxon>
        <taxon>Ecdysozoa</taxon>
        <taxon>Arthropoda</taxon>
        <taxon>Crustacea</taxon>
        <taxon>Multicrustacea</taxon>
        <taxon>Malacostraca</taxon>
        <taxon>Eumalacostraca</taxon>
        <taxon>Eucarida</taxon>
        <taxon>Decapoda</taxon>
        <taxon>Pleocyemata</taxon>
        <taxon>Caridea</taxon>
        <taxon>Atyoidea</taxon>
        <taxon>Atyidae</taxon>
        <taxon>Halocaridina</taxon>
    </lineage>
</organism>
<sequence>APTKLKANLSPPNMEYWGNSNSGNVTLSPSDASDAKALATTERPATYWQKLPGAPPPLEHPVALRS</sequence>
<name>A0AAN8XSF5_HALRR</name>
<reference evidence="1 2" key="1">
    <citation type="submission" date="2023-11" db="EMBL/GenBank/DDBJ databases">
        <title>Halocaridina rubra genome assembly.</title>
        <authorList>
            <person name="Smith C."/>
        </authorList>
    </citation>
    <scope>NUCLEOTIDE SEQUENCE [LARGE SCALE GENOMIC DNA]</scope>
    <source>
        <strain evidence="1">EP-1</strain>
        <tissue evidence="1">Whole</tissue>
    </source>
</reference>
<protein>
    <submittedName>
        <fullName evidence="1">Uncharacterized protein</fullName>
    </submittedName>
</protein>
<comment type="caution">
    <text evidence="1">The sequence shown here is derived from an EMBL/GenBank/DDBJ whole genome shotgun (WGS) entry which is preliminary data.</text>
</comment>
<gene>
    <name evidence="1" type="ORF">SK128_017537</name>
</gene>
<proteinExistence type="predicted"/>
<evidence type="ECO:0000313" key="2">
    <source>
        <dbReference type="Proteomes" id="UP001381693"/>
    </source>
</evidence>
<feature type="non-terminal residue" evidence="1">
    <location>
        <position position="1"/>
    </location>
</feature>
<dbReference type="EMBL" id="JAXCGZ010003316">
    <property type="protein sequence ID" value="KAK7083359.1"/>
    <property type="molecule type" value="Genomic_DNA"/>
</dbReference>
<evidence type="ECO:0000313" key="1">
    <source>
        <dbReference type="EMBL" id="KAK7083359.1"/>
    </source>
</evidence>
<dbReference type="AlphaFoldDB" id="A0AAN8XSF5"/>
<accession>A0AAN8XSF5</accession>
<keyword evidence="2" id="KW-1185">Reference proteome</keyword>
<dbReference type="Proteomes" id="UP001381693">
    <property type="component" value="Unassembled WGS sequence"/>
</dbReference>